<evidence type="ECO:0000256" key="6">
    <source>
        <dbReference type="ARBA" id="ARBA00023236"/>
    </source>
</evidence>
<dbReference type="InterPro" id="IPR015927">
    <property type="entry name" value="Peptidase_S24_S26A/B/C"/>
</dbReference>
<dbReference type="Pfam" id="PF00717">
    <property type="entry name" value="Peptidase_S24"/>
    <property type="match status" value="1"/>
</dbReference>
<evidence type="ECO:0000256" key="1">
    <source>
        <dbReference type="ARBA" id="ARBA00007484"/>
    </source>
</evidence>
<keyword evidence="4 7" id="KW-0068">Autocatalytic cleavage</keyword>
<dbReference type="InterPro" id="IPR006197">
    <property type="entry name" value="Peptidase_S24_LexA"/>
</dbReference>
<evidence type="ECO:0000313" key="9">
    <source>
        <dbReference type="EMBL" id="MEN7429139.1"/>
    </source>
</evidence>
<proteinExistence type="inferred from homology"/>
<evidence type="ECO:0000256" key="5">
    <source>
        <dbReference type="ARBA" id="ARBA00023204"/>
    </source>
</evidence>
<sequence length="142" mass="15131">MTSFPCLIPREGGGLSPLVLAPVRAGFPSPADDYLDDNINLHEYLVDDPPATFIVRVRGDSMIGAGIADGDLLVVDKGLTPINGDIVVAVIDGEFTVKRLYRRAGACVLAPENSAYAPISLQPGQELLVWGVVTGAVKKFRR</sequence>
<name>A0ABV0CD68_9NEIS</name>
<dbReference type="PANTHER" id="PTHR33516">
    <property type="entry name" value="LEXA REPRESSOR"/>
    <property type="match status" value="1"/>
</dbReference>
<accession>A0ABV0CD68</accession>
<dbReference type="InterPro" id="IPR039418">
    <property type="entry name" value="LexA-like"/>
</dbReference>
<evidence type="ECO:0000256" key="4">
    <source>
        <dbReference type="ARBA" id="ARBA00022813"/>
    </source>
</evidence>
<keyword evidence="5" id="KW-0234">DNA repair</keyword>
<dbReference type="Gene3D" id="2.10.109.10">
    <property type="entry name" value="Umud Fragment, subunit A"/>
    <property type="match status" value="1"/>
</dbReference>
<evidence type="ECO:0000313" key="10">
    <source>
        <dbReference type="Proteomes" id="UP001405405"/>
    </source>
</evidence>
<dbReference type="Proteomes" id="UP001405405">
    <property type="component" value="Unassembled WGS sequence"/>
</dbReference>
<keyword evidence="10" id="KW-1185">Reference proteome</keyword>
<dbReference type="NCBIfam" id="NF007621">
    <property type="entry name" value="PRK10276.1"/>
    <property type="match status" value="1"/>
</dbReference>
<dbReference type="CDD" id="cd06529">
    <property type="entry name" value="S24_LexA-like"/>
    <property type="match status" value="1"/>
</dbReference>
<protein>
    <submittedName>
        <fullName evidence="9">Translesion error-prone DNA polymerase V autoproteolytic subunit</fullName>
        <ecNumber evidence="9">2.7.7.7</ecNumber>
    </submittedName>
</protein>
<keyword evidence="6" id="KW-0742">SOS response</keyword>
<keyword evidence="3 7" id="KW-0378">Hydrolase</keyword>
<evidence type="ECO:0000256" key="7">
    <source>
        <dbReference type="RuleBase" id="RU003991"/>
    </source>
</evidence>
<comment type="caution">
    <text evidence="9">The sequence shown here is derived from an EMBL/GenBank/DDBJ whole genome shotgun (WGS) entry which is preliminary data.</text>
</comment>
<dbReference type="EC" id="2.7.7.7" evidence="9"/>
<evidence type="ECO:0000259" key="8">
    <source>
        <dbReference type="Pfam" id="PF00717"/>
    </source>
</evidence>
<comment type="similarity">
    <text evidence="1 7">Belongs to the peptidase S24 family.</text>
</comment>
<dbReference type="GO" id="GO:0003887">
    <property type="term" value="F:DNA-directed DNA polymerase activity"/>
    <property type="evidence" value="ECO:0007669"/>
    <property type="project" value="UniProtKB-EC"/>
</dbReference>
<keyword evidence="9" id="KW-0808">Transferase</keyword>
<dbReference type="EMBL" id="JAYFSJ010000001">
    <property type="protein sequence ID" value="MEN7429139.1"/>
    <property type="molecule type" value="Genomic_DNA"/>
</dbReference>
<gene>
    <name evidence="9" type="primary">umuD</name>
    <name evidence="9" type="ORF">VA599_00190</name>
</gene>
<reference evidence="9 10" key="1">
    <citation type="submission" date="2023-12" db="EMBL/GenBank/DDBJ databases">
        <title>Chromobacterium sp. strain TRC.1.1.SA producing antimicrobial pigment.</title>
        <authorList>
            <person name="Verma N."/>
            <person name="Choksket S."/>
            <person name="Pinnaka A.K."/>
            <person name="Korpole S."/>
        </authorList>
    </citation>
    <scope>NUCLEOTIDE SEQUENCE [LARGE SCALE GENOMIC DNA]</scope>
    <source>
        <strain evidence="9 10">TRC1.1.SA</strain>
    </source>
</reference>
<dbReference type="InterPro" id="IPR036286">
    <property type="entry name" value="LexA/Signal_pep-like_sf"/>
</dbReference>
<organism evidence="9 10">
    <name type="scientific">Chromobacterium indicum</name>
    <dbReference type="NCBI Taxonomy" id="3110228"/>
    <lineage>
        <taxon>Bacteria</taxon>
        <taxon>Pseudomonadati</taxon>
        <taxon>Pseudomonadota</taxon>
        <taxon>Betaproteobacteria</taxon>
        <taxon>Neisseriales</taxon>
        <taxon>Chromobacteriaceae</taxon>
        <taxon>Chromobacterium</taxon>
    </lineage>
</organism>
<feature type="domain" description="Peptidase S24/S26A/S26B/S26C" evidence="8">
    <location>
        <begin position="18"/>
        <end position="133"/>
    </location>
</feature>
<evidence type="ECO:0000256" key="3">
    <source>
        <dbReference type="ARBA" id="ARBA00022801"/>
    </source>
</evidence>
<dbReference type="RefSeq" id="WP_346787258.1">
    <property type="nucleotide sequence ID" value="NZ_JAYFSJ010000001.1"/>
</dbReference>
<dbReference type="PANTHER" id="PTHR33516:SF2">
    <property type="entry name" value="LEXA REPRESSOR-RELATED"/>
    <property type="match status" value="1"/>
</dbReference>
<keyword evidence="2" id="KW-0227">DNA damage</keyword>
<evidence type="ECO:0000256" key="2">
    <source>
        <dbReference type="ARBA" id="ARBA00022763"/>
    </source>
</evidence>
<dbReference type="PRINTS" id="PR00726">
    <property type="entry name" value="LEXASERPTASE"/>
</dbReference>
<keyword evidence="9" id="KW-0548">Nucleotidyltransferase</keyword>
<dbReference type="InterPro" id="IPR050077">
    <property type="entry name" value="LexA_repressor"/>
</dbReference>
<dbReference type="SUPFAM" id="SSF51306">
    <property type="entry name" value="LexA/Signal peptidase"/>
    <property type="match status" value="1"/>
</dbReference>